<accession>A0A5E4DB54</accession>
<dbReference type="GO" id="GO:0001669">
    <property type="term" value="C:acrosomal vesicle"/>
    <property type="evidence" value="ECO:0007669"/>
    <property type="project" value="TreeGrafter"/>
</dbReference>
<dbReference type="PROSITE" id="PS51348">
    <property type="entry name" value="GLYCOSYL_HYDROL_F22_2"/>
    <property type="match status" value="1"/>
</dbReference>
<dbReference type="GO" id="GO:0036126">
    <property type="term" value="C:sperm flagellum"/>
    <property type="evidence" value="ECO:0007669"/>
    <property type="project" value="TreeGrafter"/>
</dbReference>
<dbReference type="Gene3D" id="1.10.530.10">
    <property type="match status" value="1"/>
</dbReference>
<dbReference type="GO" id="GO:0003796">
    <property type="term" value="F:lysozyme activity"/>
    <property type="evidence" value="ECO:0007669"/>
    <property type="project" value="TreeGrafter"/>
</dbReference>
<feature type="non-terminal residue" evidence="2">
    <location>
        <position position="52"/>
    </location>
</feature>
<reference evidence="2" key="1">
    <citation type="submission" date="2019-04" db="EMBL/GenBank/DDBJ databases">
        <authorList>
            <person name="Alioto T."/>
            <person name="Alioto T."/>
        </authorList>
    </citation>
    <scope>NUCLEOTIDE SEQUENCE [LARGE SCALE GENOMIC DNA]</scope>
</reference>
<name>A0A5E4DB54_MARMO</name>
<dbReference type="PRINTS" id="PR00135">
    <property type="entry name" value="LYZLACT"/>
</dbReference>
<organism evidence="2 3">
    <name type="scientific">Marmota monax</name>
    <name type="common">Woodchuck</name>
    <dbReference type="NCBI Taxonomy" id="9995"/>
    <lineage>
        <taxon>Eukaryota</taxon>
        <taxon>Metazoa</taxon>
        <taxon>Chordata</taxon>
        <taxon>Craniata</taxon>
        <taxon>Vertebrata</taxon>
        <taxon>Euteleostomi</taxon>
        <taxon>Mammalia</taxon>
        <taxon>Eutheria</taxon>
        <taxon>Euarchontoglires</taxon>
        <taxon>Glires</taxon>
        <taxon>Rodentia</taxon>
        <taxon>Sciuromorpha</taxon>
        <taxon>Sciuridae</taxon>
        <taxon>Xerinae</taxon>
        <taxon>Marmotini</taxon>
        <taxon>Marmota</taxon>
    </lineage>
</organism>
<dbReference type="GO" id="GO:0007342">
    <property type="term" value="P:fusion of sperm to egg plasma membrane involved in single fertilization"/>
    <property type="evidence" value="ECO:0007669"/>
    <property type="project" value="TreeGrafter"/>
</dbReference>
<sequence>ICLAFVESKFNVSKINENADGSTDYGIFQINSHYWCNNYQSHSENYCHVDCE</sequence>
<evidence type="ECO:0000256" key="1">
    <source>
        <dbReference type="RuleBase" id="RU004440"/>
    </source>
</evidence>
<dbReference type="PANTHER" id="PTHR11407:SF9">
    <property type="entry name" value="LYSOZYME-LIKE PROTEIN 6"/>
    <property type="match status" value="1"/>
</dbReference>
<dbReference type="InterPro" id="IPR001916">
    <property type="entry name" value="Glyco_hydro_22"/>
</dbReference>
<dbReference type="Proteomes" id="UP000335636">
    <property type="component" value="Unassembled WGS sequence"/>
</dbReference>
<dbReference type="PANTHER" id="PTHR11407">
    <property type="entry name" value="LYSOZYME C"/>
    <property type="match status" value="1"/>
</dbReference>
<dbReference type="Pfam" id="PF00062">
    <property type="entry name" value="Lys"/>
    <property type="match status" value="1"/>
</dbReference>
<dbReference type="AlphaFoldDB" id="A0A5E4DB54"/>
<keyword evidence="3" id="KW-1185">Reference proteome</keyword>
<evidence type="ECO:0000313" key="3">
    <source>
        <dbReference type="Proteomes" id="UP000335636"/>
    </source>
</evidence>
<dbReference type="EMBL" id="CABDUW010007153">
    <property type="protein sequence ID" value="VTJ91265.1"/>
    <property type="molecule type" value="Genomic_DNA"/>
</dbReference>
<protein>
    <recommendedName>
        <fullName evidence="4">Lysozyme</fullName>
    </recommendedName>
</protein>
<proteinExistence type="inferred from homology"/>
<dbReference type="SUPFAM" id="SSF53955">
    <property type="entry name" value="Lysozyme-like"/>
    <property type="match status" value="1"/>
</dbReference>
<gene>
    <name evidence="2" type="ORF">MONAX_5E006785</name>
</gene>
<dbReference type="InterPro" id="IPR023346">
    <property type="entry name" value="Lysozyme-like_dom_sf"/>
</dbReference>
<evidence type="ECO:0008006" key="4">
    <source>
        <dbReference type="Google" id="ProtNLM"/>
    </source>
</evidence>
<evidence type="ECO:0000313" key="2">
    <source>
        <dbReference type="EMBL" id="VTJ91265.1"/>
    </source>
</evidence>
<comment type="similarity">
    <text evidence="1">Belongs to the glycosyl hydrolase 22 family.</text>
</comment>
<feature type="non-terminal residue" evidence="2">
    <location>
        <position position="1"/>
    </location>
</feature>
<comment type="caution">
    <text evidence="2">The sequence shown here is derived from an EMBL/GenBank/DDBJ whole genome shotgun (WGS) entry which is preliminary data.</text>
</comment>